<dbReference type="OrthoDB" id="843225at2759"/>
<evidence type="ECO:0000259" key="2">
    <source>
        <dbReference type="Pfam" id="PF00582"/>
    </source>
</evidence>
<organism evidence="3 4">
    <name type="scientific">Rhizophagus clarus</name>
    <dbReference type="NCBI Taxonomy" id="94130"/>
    <lineage>
        <taxon>Eukaryota</taxon>
        <taxon>Fungi</taxon>
        <taxon>Fungi incertae sedis</taxon>
        <taxon>Mucoromycota</taxon>
        <taxon>Glomeromycotina</taxon>
        <taxon>Glomeromycetes</taxon>
        <taxon>Glomerales</taxon>
        <taxon>Glomeraceae</taxon>
        <taxon>Rhizophagus</taxon>
    </lineage>
</organism>
<sequence>MYVLPSAALKSSHRNGEDDIPTAQTQETQTQETQTQETQTQAQETPTTQQDTVLTTTQDAETQSPITRVVVIAIDQSSHSHQAFDWSVNNFLRKESDLVVLVNVRPIPSIPGPYAIGASYMDFSEVVTSIEEQHRIASHSLLQDFAAKLKAQNFACKAIAMRGDARDEIVRKVAELNSDALIIGSRGLGVLKRTILGSVSDYCSHHCHCTVIIVKERQDEHQKNK</sequence>
<dbReference type="SUPFAM" id="SSF52402">
    <property type="entry name" value="Adenine nucleotide alpha hydrolases-like"/>
    <property type="match status" value="1"/>
</dbReference>
<dbReference type="InterPro" id="IPR006016">
    <property type="entry name" value="UspA"/>
</dbReference>
<dbReference type="PRINTS" id="PR01438">
    <property type="entry name" value="UNVRSLSTRESS"/>
</dbReference>
<dbReference type="Proteomes" id="UP000615446">
    <property type="component" value="Unassembled WGS sequence"/>
</dbReference>
<dbReference type="CDD" id="cd23659">
    <property type="entry name" value="USP_At3g01520-like"/>
    <property type="match status" value="1"/>
</dbReference>
<dbReference type="InterPro" id="IPR014729">
    <property type="entry name" value="Rossmann-like_a/b/a_fold"/>
</dbReference>
<dbReference type="AlphaFoldDB" id="A0A8H3LA00"/>
<proteinExistence type="predicted"/>
<accession>A0A8H3LA00</accession>
<evidence type="ECO:0000256" key="1">
    <source>
        <dbReference type="SAM" id="MobiDB-lite"/>
    </source>
</evidence>
<dbReference type="PANTHER" id="PTHR31964">
    <property type="entry name" value="ADENINE NUCLEOTIDE ALPHA HYDROLASES-LIKE SUPERFAMILY PROTEIN"/>
    <property type="match status" value="1"/>
</dbReference>
<evidence type="ECO:0000313" key="4">
    <source>
        <dbReference type="Proteomes" id="UP000615446"/>
    </source>
</evidence>
<comment type="caution">
    <text evidence="3">The sequence shown here is derived from an EMBL/GenBank/DDBJ whole genome shotgun (WGS) entry which is preliminary data.</text>
</comment>
<reference evidence="3" key="1">
    <citation type="submission" date="2019-10" db="EMBL/GenBank/DDBJ databases">
        <title>Conservation and host-specific expression of non-tandemly repeated heterogenous ribosome RNA gene in arbuscular mycorrhizal fungi.</title>
        <authorList>
            <person name="Maeda T."/>
            <person name="Kobayashi Y."/>
            <person name="Nakagawa T."/>
            <person name="Ezawa T."/>
            <person name="Yamaguchi K."/>
            <person name="Bino T."/>
            <person name="Nishimoto Y."/>
            <person name="Shigenobu S."/>
            <person name="Kawaguchi M."/>
        </authorList>
    </citation>
    <scope>NUCLEOTIDE SEQUENCE</scope>
    <source>
        <strain evidence="3">HR1</strain>
    </source>
</reference>
<name>A0A8H3LA00_9GLOM</name>
<feature type="compositionally biased region" description="Low complexity" evidence="1">
    <location>
        <begin position="21"/>
        <end position="51"/>
    </location>
</feature>
<dbReference type="PANTHER" id="PTHR31964:SF140">
    <property type="entry name" value="UNIVERSAL STRESS PROTEIN FAMILY PROTEIN"/>
    <property type="match status" value="1"/>
</dbReference>
<dbReference type="InterPro" id="IPR006015">
    <property type="entry name" value="Universal_stress_UspA"/>
</dbReference>
<dbReference type="Gene3D" id="3.40.50.620">
    <property type="entry name" value="HUPs"/>
    <property type="match status" value="1"/>
</dbReference>
<dbReference type="EMBL" id="BLAL01000080">
    <property type="protein sequence ID" value="GES84417.1"/>
    <property type="molecule type" value="Genomic_DNA"/>
</dbReference>
<evidence type="ECO:0000313" key="3">
    <source>
        <dbReference type="EMBL" id="GES84417.1"/>
    </source>
</evidence>
<protein>
    <submittedName>
        <fullName evidence="3">Universal stress protein A-like protein</fullName>
    </submittedName>
</protein>
<dbReference type="Pfam" id="PF00582">
    <property type="entry name" value="Usp"/>
    <property type="match status" value="1"/>
</dbReference>
<gene>
    <name evidence="3" type="ORF">RCL2_001153500</name>
</gene>
<feature type="region of interest" description="Disordered" evidence="1">
    <location>
        <begin position="1"/>
        <end position="51"/>
    </location>
</feature>
<feature type="domain" description="UspA" evidence="2">
    <location>
        <begin position="68"/>
        <end position="215"/>
    </location>
</feature>